<accession>A0AAV7PHV4</accession>
<feature type="region of interest" description="Disordered" evidence="1">
    <location>
        <begin position="1"/>
        <end position="125"/>
    </location>
</feature>
<sequence>MCLHSRGGPIGSRATPVSPILSEAPPSGRASADPPVPPQDRRVPPSELGARPSPLCPAGRSLRARRSRRGLLPTRGRGFEGEEGPQASVRSGRPRSGCSVPRVRRGGPAAPLAFPTTQQTGPVRGRSGLARWAGVLRLAPLEPNQHAPTMIRVLATPD</sequence>
<keyword evidence="3" id="KW-1185">Reference proteome</keyword>
<evidence type="ECO:0000256" key="1">
    <source>
        <dbReference type="SAM" id="MobiDB-lite"/>
    </source>
</evidence>
<name>A0AAV7PHV4_PLEWA</name>
<dbReference type="Proteomes" id="UP001066276">
    <property type="component" value="Chromosome 7"/>
</dbReference>
<proteinExistence type="predicted"/>
<protein>
    <submittedName>
        <fullName evidence="2">Uncharacterized protein</fullName>
    </submittedName>
</protein>
<gene>
    <name evidence="2" type="ORF">NDU88_004831</name>
</gene>
<reference evidence="2" key="1">
    <citation type="journal article" date="2022" name="bioRxiv">
        <title>Sequencing and chromosome-scale assembly of the giantPleurodeles waltlgenome.</title>
        <authorList>
            <person name="Brown T."/>
            <person name="Elewa A."/>
            <person name="Iarovenko S."/>
            <person name="Subramanian E."/>
            <person name="Araus A.J."/>
            <person name="Petzold A."/>
            <person name="Susuki M."/>
            <person name="Suzuki K.-i.T."/>
            <person name="Hayashi T."/>
            <person name="Toyoda A."/>
            <person name="Oliveira C."/>
            <person name="Osipova E."/>
            <person name="Leigh N.D."/>
            <person name="Simon A."/>
            <person name="Yun M.H."/>
        </authorList>
    </citation>
    <scope>NUCLEOTIDE SEQUENCE</scope>
    <source>
        <strain evidence="2">20211129_DDA</strain>
        <tissue evidence="2">Liver</tissue>
    </source>
</reference>
<dbReference type="AlphaFoldDB" id="A0AAV7PHV4"/>
<evidence type="ECO:0000313" key="2">
    <source>
        <dbReference type="EMBL" id="KAJ1126424.1"/>
    </source>
</evidence>
<dbReference type="EMBL" id="JANPWB010000011">
    <property type="protein sequence ID" value="KAJ1126424.1"/>
    <property type="molecule type" value="Genomic_DNA"/>
</dbReference>
<evidence type="ECO:0000313" key="3">
    <source>
        <dbReference type="Proteomes" id="UP001066276"/>
    </source>
</evidence>
<comment type="caution">
    <text evidence="2">The sequence shown here is derived from an EMBL/GenBank/DDBJ whole genome shotgun (WGS) entry which is preliminary data.</text>
</comment>
<organism evidence="2 3">
    <name type="scientific">Pleurodeles waltl</name>
    <name type="common">Iberian ribbed newt</name>
    <dbReference type="NCBI Taxonomy" id="8319"/>
    <lineage>
        <taxon>Eukaryota</taxon>
        <taxon>Metazoa</taxon>
        <taxon>Chordata</taxon>
        <taxon>Craniata</taxon>
        <taxon>Vertebrata</taxon>
        <taxon>Euteleostomi</taxon>
        <taxon>Amphibia</taxon>
        <taxon>Batrachia</taxon>
        <taxon>Caudata</taxon>
        <taxon>Salamandroidea</taxon>
        <taxon>Salamandridae</taxon>
        <taxon>Pleurodelinae</taxon>
        <taxon>Pleurodeles</taxon>
    </lineage>
</organism>